<sequence length="64" mass="6930" precursor="true">MAKRPLALAFAIRRKARPYGGYANEEDRTARTRKSRFCRTPGPIGGVLALAGADGVRSGRSLQL</sequence>
<accession>K9VRJ3</accession>
<organism evidence="1 2">
    <name type="scientific">Phormidium nigroviride PCC 7112</name>
    <dbReference type="NCBI Taxonomy" id="179408"/>
    <lineage>
        <taxon>Bacteria</taxon>
        <taxon>Bacillati</taxon>
        <taxon>Cyanobacteriota</taxon>
        <taxon>Cyanophyceae</taxon>
        <taxon>Oscillatoriophycideae</taxon>
        <taxon>Oscillatoriales</taxon>
        <taxon>Oscillatoriaceae</taxon>
        <taxon>Phormidium</taxon>
    </lineage>
</organism>
<dbReference type="AlphaFoldDB" id="K9VRJ3"/>
<evidence type="ECO:0000313" key="2">
    <source>
        <dbReference type="Proteomes" id="UP000010478"/>
    </source>
</evidence>
<dbReference type="HOGENOM" id="CLU_2863508_0_0_3"/>
<keyword evidence="2" id="KW-1185">Reference proteome</keyword>
<reference evidence="1 2" key="1">
    <citation type="submission" date="2012-05" db="EMBL/GenBank/DDBJ databases">
        <title>Finished chromosome of genome of Oscillatoria sp. PCC 7112.</title>
        <authorList>
            <consortium name="US DOE Joint Genome Institute"/>
            <person name="Gugger M."/>
            <person name="Coursin T."/>
            <person name="Rippka R."/>
            <person name="Tandeau De Marsac N."/>
            <person name="Huntemann M."/>
            <person name="Wei C.-L."/>
            <person name="Han J."/>
            <person name="Detter J.C."/>
            <person name="Han C."/>
            <person name="Tapia R."/>
            <person name="Davenport K."/>
            <person name="Daligault H."/>
            <person name="Erkkila T."/>
            <person name="Gu W."/>
            <person name="Munk A.C.C."/>
            <person name="Teshima H."/>
            <person name="Xu Y."/>
            <person name="Chain P."/>
            <person name="Chen A."/>
            <person name="Krypides N."/>
            <person name="Mavromatis K."/>
            <person name="Markowitz V."/>
            <person name="Szeto E."/>
            <person name="Ivanova N."/>
            <person name="Mikhailova N."/>
            <person name="Ovchinnikova G."/>
            <person name="Pagani I."/>
            <person name="Pati A."/>
            <person name="Goodwin L."/>
            <person name="Peters L."/>
            <person name="Pitluck S."/>
            <person name="Woyke T."/>
            <person name="Kerfeld C."/>
        </authorList>
    </citation>
    <scope>NUCLEOTIDE SEQUENCE [LARGE SCALE GENOMIC DNA]</scope>
    <source>
        <strain evidence="1 2">PCC 7112</strain>
    </source>
</reference>
<dbReference type="RefSeq" id="WP_015179308.1">
    <property type="nucleotide sequence ID" value="NC_019729.1"/>
</dbReference>
<dbReference type="KEGG" id="oni:Osc7112_5907"/>
<protein>
    <submittedName>
        <fullName evidence="1">Uncharacterized protein</fullName>
    </submittedName>
</protein>
<proteinExistence type="predicted"/>
<dbReference type="Proteomes" id="UP000010478">
    <property type="component" value="Chromosome"/>
</dbReference>
<gene>
    <name evidence="1" type="ORF">Osc7112_5907</name>
</gene>
<dbReference type="EMBL" id="CP003614">
    <property type="protein sequence ID" value="AFZ10107.1"/>
    <property type="molecule type" value="Genomic_DNA"/>
</dbReference>
<evidence type="ECO:0000313" key="1">
    <source>
        <dbReference type="EMBL" id="AFZ10107.1"/>
    </source>
</evidence>
<name>K9VRJ3_9CYAN</name>